<dbReference type="EMBL" id="GBXM01059525">
    <property type="protein sequence ID" value="JAH49052.1"/>
    <property type="molecule type" value="Transcribed_RNA"/>
</dbReference>
<reference evidence="1" key="2">
    <citation type="journal article" date="2015" name="Fish Shellfish Immunol.">
        <title>Early steps in the European eel (Anguilla anguilla)-Vibrio vulnificus interaction in the gills: Role of the RtxA13 toxin.</title>
        <authorList>
            <person name="Callol A."/>
            <person name="Pajuelo D."/>
            <person name="Ebbesson L."/>
            <person name="Teles M."/>
            <person name="MacKenzie S."/>
            <person name="Amaro C."/>
        </authorList>
    </citation>
    <scope>NUCLEOTIDE SEQUENCE</scope>
</reference>
<sequence>MKNALQILSHKSFTWKNAWLM</sequence>
<evidence type="ECO:0000313" key="1">
    <source>
        <dbReference type="EMBL" id="JAH49052.1"/>
    </source>
</evidence>
<proteinExistence type="predicted"/>
<dbReference type="AlphaFoldDB" id="A0A0E9T6K1"/>
<accession>A0A0E9T6K1</accession>
<organism evidence="1">
    <name type="scientific">Anguilla anguilla</name>
    <name type="common">European freshwater eel</name>
    <name type="synonym">Muraena anguilla</name>
    <dbReference type="NCBI Taxonomy" id="7936"/>
    <lineage>
        <taxon>Eukaryota</taxon>
        <taxon>Metazoa</taxon>
        <taxon>Chordata</taxon>
        <taxon>Craniata</taxon>
        <taxon>Vertebrata</taxon>
        <taxon>Euteleostomi</taxon>
        <taxon>Actinopterygii</taxon>
        <taxon>Neopterygii</taxon>
        <taxon>Teleostei</taxon>
        <taxon>Anguilliformes</taxon>
        <taxon>Anguillidae</taxon>
        <taxon>Anguilla</taxon>
    </lineage>
</organism>
<protein>
    <submittedName>
        <fullName evidence="1">Uncharacterized protein</fullName>
    </submittedName>
</protein>
<name>A0A0E9T6K1_ANGAN</name>
<reference evidence="1" key="1">
    <citation type="submission" date="2014-11" db="EMBL/GenBank/DDBJ databases">
        <authorList>
            <person name="Amaro Gonzalez C."/>
        </authorList>
    </citation>
    <scope>NUCLEOTIDE SEQUENCE</scope>
</reference>